<dbReference type="Pfam" id="PF12146">
    <property type="entry name" value="Hydrolase_4"/>
    <property type="match status" value="1"/>
</dbReference>
<gene>
    <name evidence="2" type="ORF">GFB49_10790</name>
</gene>
<dbReference type="SUPFAM" id="SSF53474">
    <property type="entry name" value="alpha/beta-Hydrolases"/>
    <property type="match status" value="1"/>
</dbReference>
<dbReference type="AlphaFoldDB" id="A0A843YDE7"/>
<dbReference type="EMBL" id="WIBF01000005">
    <property type="protein sequence ID" value="MQQ08941.1"/>
    <property type="molecule type" value="Genomic_DNA"/>
</dbReference>
<dbReference type="Gene3D" id="3.40.50.1820">
    <property type="entry name" value="alpha/beta hydrolase"/>
    <property type="match status" value="1"/>
</dbReference>
<dbReference type="Proteomes" id="UP000444174">
    <property type="component" value="Unassembled WGS sequence"/>
</dbReference>
<evidence type="ECO:0000313" key="2">
    <source>
        <dbReference type="EMBL" id="MQQ08941.1"/>
    </source>
</evidence>
<dbReference type="InterPro" id="IPR022742">
    <property type="entry name" value="Hydrolase_4"/>
</dbReference>
<accession>A0A843YDE7</accession>
<dbReference type="PANTHER" id="PTHR11614">
    <property type="entry name" value="PHOSPHOLIPASE-RELATED"/>
    <property type="match status" value="1"/>
</dbReference>
<sequence length="319" mass="34563">MDGGSMRPTTAPLHAEIARGPEGGAAHWIHTHDGLRLRAGHWPSAGPAKGTVLLFPGRTEYIEKYGDAAGFFAQHGLESLVIDWRGQGLADRLLSNRLLGHVDEFPNYQNDVAAMVELARTLDLPKPWFLLGHSMGGAIGLRALMEGLPVAAAAFSAPMWGIKLPAPLRPLAYAIGAFARPLCLSGHLAPSTSLTPYVQAQAFMGNLLTNDAEMYTMLREQLKAVPDLAISGPTINWVYEGMRECSHLAAQPSPDVPTLCFLGSAEQIVSTSAIHERMDSWPKGALRIVDAGRHEVLMEDTATRHLILGEMVEFFTTAR</sequence>
<dbReference type="InterPro" id="IPR029058">
    <property type="entry name" value="AB_hydrolase_fold"/>
</dbReference>
<reference evidence="2 3" key="1">
    <citation type="submission" date="2019-10" db="EMBL/GenBank/DDBJ databases">
        <title>Epibacterium sp. nov., isolated from seawater.</title>
        <authorList>
            <person name="Zhang X."/>
            <person name="Li N."/>
        </authorList>
    </citation>
    <scope>NUCLEOTIDE SEQUENCE [LARGE SCALE GENOMIC DNA]</scope>
    <source>
        <strain evidence="2 3">SM1979</strain>
    </source>
</reference>
<evidence type="ECO:0000313" key="3">
    <source>
        <dbReference type="Proteomes" id="UP000444174"/>
    </source>
</evidence>
<comment type="caution">
    <text evidence="2">The sequence shown here is derived from an EMBL/GenBank/DDBJ whole genome shotgun (WGS) entry which is preliminary data.</text>
</comment>
<organism evidence="2 3">
    <name type="scientific">Tritonibacter litoralis</name>
    <dbReference type="NCBI Taxonomy" id="2662264"/>
    <lineage>
        <taxon>Bacteria</taxon>
        <taxon>Pseudomonadati</taxon>
        <taxon>Pseudomonadota</taxon>
        <taxon>Alphaproteobacteria</taxon>
        <taxon>Rhodobacterales</taxon>
        <taxon>Paracoccaceae</taxon>
        <taxon>Tritonibacter</taxon>
    </lineage>
</organism>
<feature type="domain" description="Serine aminopeptidase S33" evidence="1">
    <location>
        <begin position="47"/>
        <end position="300"/>
    </location>
</feature>
<proteinExistence type="predicted"/>
<name>A0A843YDE7_9RHOB</name>
<keyword evidence="3" id="KW-1185">Reference proteome</keyword>
<dbReference type="InterPro" id="IPR051044">
    <property type="entry name" value="MAG_DAG_Lipase"/>
</dbReference>
<evidence type="ECO:0000259" key="1">
    <source>
        <dbReference type="Pfam" id="PF12146"/>
    </source>
</evidence>
<protein>
    <submittedName>
        <fullName evidence="2">Alpha/beta fold hydrolase</fullName>
    </submittedName>
</protein>
<keyword evidence="2" id="KW-0378">Hydrolase</keyword>
<dbReference type="GO" id="GO:0016787">
    <property type="term" value="F:hydrolase activity"/>
    <property type="evidence" value="ECO:0007669"/>
    <property type="project" value="UniProtKB-KW"/>
</dbReference>